<evidence type="ECO:0000256" key="2">
    <source>
        <dbReference type="SAM" id="SignalP"/>
    </source>
</evidence>
<dbReference type="RefSeq" id="WP_345412275.1">
    <property type="nucleotide sequence ID" value="NZ_BAABGT010000009.1"/>
</dbReference>
<evidence type="ECO:0000259" key="3">
    <source>
        <dbReference type="Pfam" id="PF05305"/>
    </source>
</evidence>
<protein>
    <recommendedName>
        <fullName evidence="3">DUF732 domain-containing protein</fullName>
    </recommendedName>
</protein>
<feature type="signal peptide" evidence="2">
    <location>
        <begin position="1"/>
        <end position="22"/>
    </location>
</feature>
<keyword evidence="2" id="KW-0732">Signal</keyword>
<feature type="chain" id="PRO_5046657036" description="DUF732 domain-containing protein" evidence="2">
    <location>
        <begin position="23"/>
        <end position="216"/>
    </location>
</feature>
<reference evidence="5" key="1">
    <citation type="journal article" date="2019" name="Int. J. Syst. Evol. Microbiol.">
        <title>The Global Catalogue of Microorganisms (GCM) 10K type strain sequencing project: providing services to taxonomists for standard genome sequencing and annotation.</title>
        <authorList>
            <consortium name="The Broad Institute Genomics Platform"/>
            <consortium name="The Broad Institute Genome Sequencing Center for Infectious Disease"/>
            <person name="Wu L."/>
            <person name="Ma J."/>
        </authorList>
    </citation>
    <scope>NUCLEOTIDE SEQUENCE [LARGE SCALE GENOMIC DNA]</scope>
    <source>
        <strain evidence="5">JCM 17906</strain>
    </source>
</reference>
<feature type="domain" description="DUF732" evidence="3">
    <location>
        <begin position="48"/>
        <end position="119"/>
    </location>
</feature>
<evidence type="ECO:0000313" key="4">
    <source>
        <dbReference type="EMBL" id="GAA4537178.1"/>
    </source>
</evidence>
<feature type="compositionally biased region" description="Low complexity" evidence="1">
    <location>
        <begin position="124"/>
        <end position="145"/>
    </location>
</feature>
<name>A0ABP8RFU9_9PSEU</name>
<proteinExistence type="predicted"/>
<dbReference type="Proteomes" id="UP001501598">
    <property type="component" value="Unassembled WGS sequence"/>
</dbReference>
<comment type="caution">
    <text evidence="4">The sequence shown here is derived from an EMBL/GenBank/DDBJ whole genome shotgun (WGS) entry which is preliminary data.</text>
</comment>
<dbReference type="EMBL" id="BAABGT010000009">
    <property type="protein sequence ID" value="GAA4537178.1"/>
    <property type="molecule type" value="Genomic_DNA"/>
</dbReference>
<keyword evidence="5" id="KW-1185">Reference proteome</keyword>
<sequence>MAGAVVVVAAVAALVVALTAGGDPAPVTSTSSPNSTANPPPALQRTPEQAYVADILDTPGLTSTMSDVEMTTIGRGACEVMAYQQYTRRDLVAQLGQSRLGPQVMGIIVDAAHRNLCPQYTFPSTTTGGSATSSGASSTGPASGTVSDGTYLVGEDLEAGTWKTSGDGGSCYWARLSDDSGSDIIANNYGSGPSRFTTKMGEVVELSGGCTWSKQG</sequence>
<dbReference type="InterPro" id="IPR007969">
    <property type="entry name" value="DUF732"/>
</dbReference>
<evidence type="ECO:0000313" key="5">
    <source>
        <dbReference type="Proteomes" id="UP001501598"/>
    </source>
</evidence>
<feature type="region of interest" description="Disordered" evidence="1">
    <location>
        <begin position="124"/>
        <end position="147"/>
    </location>
</feature>
<gene>
    <name evidence="4" type="ORF">GCM10023175_05340</name>
</gene>
<evidence type="ECO:0000256" key="1">
    <source>
        <dbReference type="SAM" id="MobiDB-lite"/>
    </source>
</evidence>
<accession>A0ABP8RFU9</accession>
<feature type="compositionally biased region" description="Low complexity" evidence="1">
    <location>
        <begin position="24"/>
        <end position="37"/>
    </location>
</feature>
<dbReference type="Pfam" id="PF05305">
    <property type="entry name" value="DUF732"/>
    <property type="match status" value="1"/>
</dbReference>
<feature type="region of interest" description="Disordered" evidence="1">
    <location>
        <begin position="24"/>
        <end position="44"/>
    </location>
</feature>
<organism evidence="4 5">
    <name type="scientific">Pseudonocardia xishanensis</name>
    <dbReference type="NCBI Taxonomy" id="630995"/>
    <lineage>
        <taxon>Bacteria</taxon>
        <taxon>Bacillati</taxon>
        <taxon>Actinomycetota</taxon>
        <taxon>Actinomycetes</taxon>
        <taxon>Pseudonocardiales</taxon>
        <taxon>Pseudonocardiaceae</taxon>
        <taxon>Pseudonocardia</taxon>
    </lineage>
</organism>